<evidence type="ECO:0000259" key="5">
    <source>
        <dbReference type="PROSITE" id="PS50404"/>
    </source>
</evidence>
<dbReference type="InterPro" id="IPR010987">
    <property type="entry name" value="Glutathione-S-Trfase_C-like"/>
</dbReference>
<reference evidence="7 8" key="1">
    <citation type="journal article" date="2014" name="Genome Announc.">
        <title>Draft genome sequence of the pathogenic fungus Scedosporium apiospermum.</title>
        <authorList>
            <person name="Vandeputte P."/>
            <person name="Ghamrawi S."/>
            <person name="Rechenmann M."/>
            <person name="Iltis A."/>
            <person name="Giraud S."/>
            <person name="Fleury M."/>
            <person name="Thornton C."/>
            <person name="Delhaes L."/>
            <person name="Meyer W."/>
            <person name="Papon N."/>
            <person name="Bouchara J.P."/>
        </authorList>
    </citation>
    <scope>NUCLEOTIDE SEQUENCE [LARGE SCALE GENOMIC DNA]</scope>
    <source>
        <strain evidence="7 8">IHEM 14462</strain>
    </source>
</reference>
<dbReference type="AlphaFoldDB" id="A0A084GDU7"/>
<dbReference type="PROSITE" id="PS50404">
    <property type="entry name" value="GST_NTER"/>
    <property type="match status" value="1"/>
</dbReference>
<evidence type="ECO:0000313" key="7">
    <source>
        <dbReference type="EMBL" id="KEZ45509.1"/>
    </source>
</evidence>
<dbReference type="InterPro" id="IPR004046">
    <property type="entry name" value="GST_C"/>
</dbReference>
<dbReference type="RefSeq" id="XP_016645308.1">
    <property type="nucleotide sequence ID" value="XM_016785011.1"/>
</dbReference>
<dbReference type="PROSITE" id="PS50405">
    <property type="entry name" value="GST_CTER"/>
    <property type="match status" value="1"/>
</dbReference>
<dbReference type="PANTHER" id="PTHR44051">
    <property type="entry name" value="GLUTATHIONE S-TRANSFERASE-RELATED"/>
    <property type="match status" value="1"/>
</dbReference>
<comment type="caution">
    <text evidence="7">The sequence shown here is derived from an EMBL/GenBank/DDBJ whole genome shotgun (WGS) entry which is preliminary data.</text>
</comment>
<comment type="catalytic activity">
    <reaction evidence="4">
        <text>RX + glutathione = an S-substituted glutathione + a halide anion + H(+)</text>
        <dbReference type="Rhea" id="RHEA:16437"/>
        <dbReference type="ChEBI" id="CHEBI:15378"/>
        <dbReference type="ChEBI" id="CHEBI:16042"/>
        <dbReference type="ChEBI" id="CHEBI:17792"/>
        <dbReference type="ChEBI" id="CHEBI:57925"/>
        <dbReference type="ChEBI" id="CHEBI:90779"/>
        <dbReference type="EC" id="2.5.1.18"/>
    </reaction>
</comment>
<dbReference type="InterPro" id="IPR036249">
    <property type="entry name" value="Thioredoxin-like_sf"/>
</dbReference>
<proteinExistence type="inferred from homology"/>
<dbReference type="InterPro" id="IPR004045">
    <property type="entry name" value="Glutathione_S-Trfase_N"/>
</dbReference>
<dbReference type="InterPro" id="IPR036282">
    <property type="entry name" value="Glutathione-S-Trfase_C_sf"/>
</dbReference>
<evidence type="ECO:0000313" key="8">
    <source>
        <dbReference type="Proteomes" id="UP000028545"/>
    </source>
</evidence>
<evidence type="ECO:0000256" key="1">
    <source>
        <dbReference type="ARBA" id="ARBA00007409"/>
    </source>
</evidence>
<evidence type="ECO:0000256" key="2">
    <source>
        <dbReference type="ARBA" id="ARBA00012452"/>
    </source>
</evidence>
<keyword evidence="8" id="KW-1185">Reference proteome</keyword>
<dbReference type="InterPro" id="IPR040079">
    <property type="entry name" value="Glutathione_S-Trfase"/>
</dbReference>
<gene>
    <name evidence="7" type="ORF">SAPIO_CDS1832</name>
</gene>
<dbReference type="SFLD" id="SFLDS00019">
    <property type="entry name" value="Glutathione_Transferase_(cytos"/>
    <property type="match status" value="1"/>
</dbReference>
<dbReference type="EC" id="2.5.1.18" evidence="2"/>
<evidence type="ECO:0000256" key="3">
    <source>
        <dbReference type="ARBA" id="ARBA00022679"/>
    </source>
</evidence>
<dbReference type="VEuPathDB" id="FungiDB:SAPIO_CDS1832"/>
<dbReference type="PANTHER" id="PTHR44051:SF20">
    <property type="entry name" value="GLUTATHIONE TRANSFERASE 1 (EUROFUNG)"/>
    <property type="match status" value="1"/>
</dbReference>
<organism evidence="7 8">
    <name type="scientific">Pseudallescheria apiosperma</name>
    <name type="common">Scedosporium apiospermum</name>
    <dbReference type="NCBI Taxonomy" id="563466"/>
    <lineage>
        <taxon>Eukaryota</taxon>
        <taxon>Fungi</taxon>
        <taxon>Dikarya</taxon>
        <taxon>Ascomycota</taxon>
        <taxon>Pezizomycotina</taxon>
        <taxon>Sordariomycetes</taxon>
        <taxon>Hypocreomycetidae</taxon>
        <taxon>Microascales</taxon>
        <taxon>Microascaceae</taxon>
        <taxon>Scedosporium</taxon>
    </lineage>
</organism>
<dbReference type="Proteomes" id="UP000028545">
    <property type="component" value="Unassembled WGS sequence"/>
</dbReference>
<dbReference type="Pfam" id="PF13409">
    <property type="entry name" value="GST_N_2"/>
    <property type="match status" value="1"/>
</dbReference>
<comment type="similarity">
    <text evidence="1">Belongs to the GST superfamily.</text>
</comment>
<accession>A0A084GDU7</accession>
<evidence type="ECO:0000256" key="4">
    <source>
        <dbReference type="ARBA" id="ARBA00047960"/>
    </source>
</evidence>
<feature type="domain" description="GST C-terminal" evidence="6">
    <location>
        <begin position="84"/>
        <end position="225"/>
    </location>
</feature>
<dbReference type="GO" id="GO:0004364">
    <property type="term" value="F:glutathione transferase activity"/>
    <property type="evidence" value="ECO:0007669"/>
    <property type="project" value="UniProtKB-EC"/>
</dbReference>
<dbReference type="EMBL" id="JOWA01000077">
    <property type="protein sequence ID" value="KEZ45509.1"/>
    <property type="molecule type" value="Genomic_DNA"/>
</dbReference>
<evidence type="ECO:0000259" key="6">
    <source>
        <dbReference type="PROSITE" id="PS50405"/>
    </source>
</evidence>
<dbReference type="SUPFAM" id="SSF52833">
    <property type="entry name" value="Thioredoxin-like"/>
    <property type="match status" value="1"/>
</dbReference>
<dbReference type="SUPFAM" id="SSF47616">
    <property type="entry name" value="GST C-terminal domain-like"/>
    <property type="match status" value="1"/>
</dbReference>
<name>A0A084GDU7_PSEDA</name>
<dbReference type="HOGENOM" id="CLU_011226_14_2_1"/>
<dbReference type="GeneID" id="27720904"/>
<keyword evidence="3" id="KW-0808">Transferase</keyword>
<sequence>MELGKFIQGDVESDGQNVVLYVIKADQTSYINYIKPLILAVELGAPHVLSIIDTKDEWYFRIHPQRMVPALKDKDPVTGEEVIVFESTACLQYLCERFDEQGTWAGRTAAEKGSVLAWTAYQTAALGQNPVQLPRTIEQLHKDTLRQWDILEKRLAEPGQNYIALKDRPTIADLSYLPFSMPYMFKLFEVNIEDWPHIDKWSQDMLSRPAVRLVLDRAPKIGHDL</sequence>
<feature type="domain" description="GST N-terminal" evidence="5">
    <location>
        <begin position="16"/>
        <end position="102"/>
    </location>
</feature>
<dbReference type="Pfam" id="PF00043">
    <property type="entry name" value="GST_C"/>
    <property type="match status" value="1"/>
</dbReference>
<dbReference type="OrthoDB" id="2789670at2759"/>
<dbReference type="KEGG" id="sapo:SAPIO_CDS1832"/>
<dbReference type="OMA" id="FAMPWMF"/>
<protein>
    <recommendedName>
        <fullName evidence="2">glutathione transferase</fullName>
        <ecNumber evidence="2">2.5.1.18</ecNumber>
    </recommendedName>
</protein>
<dbReference type="Gene3D" id="1.20.1050.130">
    <property type="match status" value="1"/>
</dbReference>